<name>A0A238K9A1_9RHOB</name>
<accession>A0A238K9A1</accession>
<dbReference type="AlphaFoldDB" id="A0A238K9A1"/>
<dbReference type="EMBL" id="FXYH01000004">
    <property type="protein sequence ID" value="SMX38662.1"/>
    <property type="molecule type" value="Genomic_DNA"/>
</dbReference>
<dbReference type="Gene3D" id="2.40.128.20">
    <property type="match status" value="1"/>
</dbReference>
<proteinExistence type="predicted"/>
<evidence type="ECO:0000313" key="1">
    <source>
        <dbReference type="EMBL" id="SMX38662.1"/>
    </source>
</evidence>
<dbReference type="SUPFAM" id="SSF50814">
    <property type="entry name" value="Lipocalins"/>
    <property type="match status" value="1"/>
</dbReference>
<sequence>MNFYFSGIFVKGLTCISLLGLVACEPVTMLPNTSIPLRNPTAPIASQVDVTVERMNGDWQVVSGAGIAVGSHLTITDSLILIDGVEQSFVPSGPGRFKLGGEDIWVHWLDINNRTAALGNPDGARVWIMDRQGNPGERLNAARKILNWYGYDLNRLK</sequence>
<gene>
    <name evidence="1" type="ORF">PEV8663_01478</name>
</gene>
<reference evidence="1 2" key="1">
    <citation type="submission" date="2017-05" db="EMBL/GenBank/DDBJ databases">
        <authorList>
            <person name="Song R."/>
            <person name="Chenine A.L."/>
            <person name="Ruprecht R.M."/>
        </authorList>
    </citation>
    <scope>NUCLEOTIDE SEQUENCE [LARGE SCALE GENOMIC DNA]</scope>
    <source>
        <strain evidence="1 2">CECT 8663</strain>
    </source>
</reference>
<dbReference type="OrthoDB" id="594739at2"/>
<evidence type="ECO:0000313" key="2">
    <source>
        <dbReference type="Proteomes" id="UP000220836"/>
    </source>
</evidence>
<organism evidence="1 2">
    <name type="scientific">Pelagimonas varians</name>
    <dbReference type="NCBI Taxonomy" id="696760"/>
    <lineage>
        <taxon>Bacteria</taxon>
        <taxon>Pseudomonadati</taxon>
        <taxon>Pseudomonadota</taxon>
        <taxon>Alphaproteobacteria</taxon>
        <taxon>Rhodobacterales</taxon>
        <taxon>Roseobacteraceae</taxon>
        <taxon>Pelagimonas</taxon>
    </lineage>
</organism>
<protein>
    <submittedName>
        <fullName evidence="1">Uncharacterized protein</fullName>
    </submittedName>
</protein>
<dbReference type="Proteomes" id="UP000220836">
    <property type="component" value="Unassembled WGS sequence"/>
</dbReference>
<dbReference type="InterPro" id="IPR012674">
    <property type="entry name" value="Calycin"/>
</dbReference>
<dbReference type="RefSeq" id="WP_097803989.1">
    <property type="nucleotide sequence ID" value="NZ_FXYH01000004.1"/>
</dbReference>
<keyword evidence="2" id="KW-1185">Reference proteome</keyword>